<reference evidence="2" key="1">
    <citation type="journal article" date="2019" name="Int. J. Syst. Evol. Microbiol.">
        <title>The Global Catalogue of Microorganisms (GCM) 10K type strain sequencing project: providing services to taxonomists for standard genome sequencing and annotation.</title>
        <authorList>
            <consortium name="The Broad Institute Genomics Platform"/>
            <consortium name="The Broad Institute Genome Sequencing Center for Infectious Disease"/>
            <person name="Wu L."/>
            <person name="Ma J."/>
        </authorList>
    </citation>
    <scope>NUCLEOTIDE SEQUENCE [LARGE SCALE GENOMIC DNA]</scope>
    <source>
        <strain evidence="2">JCM 17714</strain>
    </source>
</reference>
<proteinExistence type="predicted"/>
<evidence type="ECO:0000313" key="2">
    <source>
        <dbReference type="Proteomes" id="UP001501699"/>
    </source>
</evidence>
<comment type="caution">
    <text evidence="1">The sequence shown here is derived from an EMBL/GenBank/DDBJ whole genome shotgun (WGS) entry which is preliminary data.</text>
</comment>
<evidence type="ECO:0000313" key="1">
    <source>
        <dbReference type="EMBL" id="GAA4667477.1"/>
    </source>
</evidence>
<sequence length="48" mass="5679">MNTFQLKQNPLFKTDVEAENFVDITDYDLLSFKSVYFKFLPKESSINI</sequence>
<keyword evidence="2" id="KW-1185">Reference proteome</keyword>
<dbReference type="EMBL" id="BAABJA010000021">
    <property type="protein sequence ID" value="GAA4667477.1"/>
    <property type="molecule type" value="Genomic_DNA"/>
</dbReference>
<dbReference type="Proteomes" id="UP001501699">
    <property type="component" value="Unassembled WGS sequence"/>
</dbReference>
<name>A0ABP8VPT2_9HYPH</name>
<accession>A0ABP8VPT2</accession>
<dbReference type="RefSeq" id="WP_345119591.1">
    <property type="nucleotide sequence ID" value="NZ_BAABJA010000021.1"/>
</dbReference>
<gene>
    <name evidence="1" type="ORF">GCM10023262_16050</name>
</gene>
<organism evidence="1 2">
    <name type="scientific">Bartonella pachyuromydis</name>
    <dbReference type="NCBI Taxonomy" id="931097"/>
    <lineage>
        <taxon>Bacteria</taxon>
        <taxon>Pseudomonadati</taxon>
        <taxon>Pseudomonadota</taxon>
        <taxon>Alphaproteobacteria</taxon>
        <taxon>Hyphomicrobiales</taxon>
        <taxon>Bartonellaceae</taxon>
        <taxon>Bartonella</taxon>
    </lineage>
</organism>
<protein>
    <submittedName>
        <fullName evidence="1">Uncharacterized protein</fullName>
    </submittedName>
</protein>